<dbReference type="Proteomes" id="UP000183832">
    <property type="component" value="Unassembled WGS sequence"/>
</dbReference>
<evidence type="ECO:0000313" key="2">
    <source>
        <dbReference type="Proteomes" id="UP000183832"/>
    </source>
</evidence>
<accession>A0A1J1IX07</accession>
<reference evidence="1 2" key="1">
    <citation type="submission" date="2015-04" db="EMBL/GenBank/DDBJ databases">
        <authorList>
            <person name="Syromyatnikov M.Y."/>
            <person name="Popov V.N."/>
        </authorList>
    </citation>
    <scope>NUCLEOTIDE SEQUENCE [LARGE SCALE GENOMIC DNA]</scope>
</reference>
<dbReference type="EMBL" id="CVRI01000063">
    <property type="protein sequence ID" value="CRL04741.1"/>
    <property type="molecule type" value="Genomic_DNA"/>
</dbReference>
<proteinExistence type="predicted"/>
<gene>
    <name evidence="1" type="ORF">CLUMA_CG017801</name>
</gene>
<organism evidence="1 2">
    <name type="scientific">Clunio marinus</name>
    <dbReference type="NCBI Taxonomy" id="568069"/>
    <lineage>
        <taxon>Eukaryota</taxon>
        <taxon>Metazoa</taxon>
        <taxon>Ecdysozoa</taxon>
        <taxon>Arthropoda</taxon>
        <taxon>Hexapoda</taxon>
        <taxon>Insecta</taxon>
        <taxon>Pterygota</taxon>
        <taxon>Neoptera</taxon>
        <taxon>Endopterygota</taxon>
        <taxon>Diptera</taxon>
        <taxon>Nematocera</taxon>
        <taxon>Chironomoidea</taxon>
        <taxon>Chironomidae</taxon>
        <taxon>Clunio</taxon>
    </lineage>
</organism>
<keyword evidence="2" id="KW-1185">Reference proteome</keyword>
<evidence type="ECO:0000313" key="1">
    <source>
        <dbReference type="EMBL" id="CRL04741.1"/>
    </source>
</evidence>
<protein>
    <submittedName>
        <fullName evidence="1">CLUMA_CG017801, isoform A</fullName>
    </submittedName>
</protein>
<sequence length="136" mass="16173">MKNQHPKLVVIAMGIEHETSLINFCLVEISHWDKKSFIKLAFLMLIICLSHDLIFIRKMFQLDECDIVKYFQWKTYSIHSHVVMTYDYRSILFEVTRVTQFSADEILIEYNVEFIDFCKTLKRLENIFGKVGTNVL</sequence>
<dbReference type="AlphaFoldDB" id="A0A1J1IX07"/>
<name>A0A1J1IX07_9DIPT</name>